<feature type="compositionally biased region" description="Polar residues" evidence="1">
    <location>
        <begin position="1"/>
        <end position="11"/>
    </location>
</feature>
<keyword evidence="3" id="KW-1185">Reference proteome</keyword>
<dbReference type="Proteomes" id="UP000019116">
    <property type="component" value="Chromosome 5B"/>
</dbReference>
<dbReference type="Gramene" id="TraesCS5B03G0793200.1">
    <property type="protein sequence ID" value="TraesCS5B03G0793200.1.CDS1"/>
    <property type="gene ID" value="TraesCS5B03G0793200"/>
</dbReference>
<dbReference type="AlphaFoldDB" id="A0A3B6LQL4"/>
<evidence type="ECO:0000256" key="1">
    <source>
        <dbReference type="SAM" id="MobiDB-lite"/>
    </source>
</evidence>
<proteinExistence type="predicted"/>
<sequence length="232" mass="24245">MSIVASTSNSPSAEASDVSDESALSDSDDDCAGALDGASLATVLAIRPLAASRRWKSATAWRAARRTSARLESADGTASSHAESAKLRHLAERPPSASMAASFARAAASAVRYVPSQSRAPRLPGTRTSQTHRPALPLRRTPRYTGCRVSRNLVRPVGRLAGDARPDACSGVDDTDEDGEELERSMPMSMANAGVLGDGLVASFLSSRAWCLSLVMSVSLAVGCLSLSESVR</sequence>
<organism evidence="2">
    <name type="scientific">Triticum aestivum</name>
    <name type="common">Wheat</name>
    <dbReference type="NCBI Taxonomy" id="4565"/>
    <lineage>
        <taxon>Eukaryota</taxon>
        <taxon>Viridiplantae</taxon>
        <taxon>Streptophyta</taxon>
        <taxon>Embryophyta</taxon>
        <taxon>Tracheophyta</taxon>
        <taxon>Spermatophyta</taxon>
        <taxon>Magnoliopsida</taxon>
        <taxon>Liliopsida</taxon>
        <taxon>Poales</taxon>
        <taxon>Poaceae</taxon>
        <taxon>BOP clade</taxon>
        <taxon>Pooideae</taxon>
        <taxon>Triticodae</taxon>
        <taxon>Triticeae</taxon>
        <taxon>Triticinae</taxon>
        <taxon>Triticum</taxon>
    </lineage>
</organism>
<name>A0A3B6LQL4_WHEAT</name>
<evidence type="ECO:0000313" key="3">
    <source>
        <dbReference type="Proteomes" id="UP000019116"/>
    </source>
</evidence>
<protein>
    <submittedName>
        <fullName evidence="2">Uncharacterized protein</fullName>
    </submittedName>
</protein>
<dbReference type="Gramene" id="TraesCS5B02G312600.1">
    <property type="protein sequence ID" value="TraesCS5B02G312600.1.cds1"/>
    <property type="gene ID" value="TraesCS5B02G312600"/>
</dbReference>
<feature type="compositionally biased region" description="Low complexity" evidence="1">
    <location>
        <begin position="12"/>
        <end position="25"/>
    </location>
</feature>
<feature type="region of interest" description="Disordered" evidence="1">
    <location>
        <begin position="1"/>
        <end position="30"/>
    </location>
</feature>
<accession>A0A3B6LQL4</accession>
<reference evidence="2" key="1">
    <citation type="submission" date="2018-08" db="EMBL/GenBank/DDBJ databases">
        <authorList>
            <person name="Rossello M."/>
        </authorList>
    </citation>
    <scope>NUCLEOTIDE SEQUENCE [LARGE SCALE GENOMIC DNA]</scope>
    <source>
        <strain evidence="2">cv. Chinese Spring</strain>
    </source>
</reference>
<reference evidence="2" key="2">
    <citation type="submission" date="2018-10" db="UniProtKB">
        <authorList>
            <consortium name="EnsemblPlants"/>
        </authorList>
    </citation>
    <scope>IDENTIFICATION</scope>
</reference>
<dbReference type="OrthoDB" id="1745805at2759"/>
<dbReference type="OMA" id="HTHRPAW"/>
<dbReference type="EnsemblPlants" id="TraesCS5B02G312600.1">
    <property type="protein sequence ID" value="TraesCS5B02G312600.1.cds1"/>
    <property type="gene ID" value="TraesCS5B02G312600"/>
</dbReference>
<evidence type="ECO:0000313" key="2">
    <source>
        <dbReference type="EnsemblPlants" id="TraesCS5B02G312600.1.cds1"/>
    </source>
</evidence>